<evidence type="ECO:0000313" key="3">
    <source>
        <dbReference type="EMBL" id="MFD1188609.1"/>
    </source>
</evidence>
<dbReference type="InterPro" id="IPR039448">
    <property type="entry name" value="Beta_helix"/>
</dbReference>
<protein>
    <submittedName>
        <fullName evidence="3">Right-handed parallel beta-helix repeat-containing protein</fullName>
    </submittedName>
</protein>
<dbReference type="Gene3D" id="2.160.20.10">
    <property type="entry name" value="Single-stranded right-handed beta-helix, Pectin lyase-like"/>
    <property type="match status" value="1"/>
</dbReference>
<name>A0ABW3SUK4_9BACT</name>
<comment type="caution">
    <text evidence="3">The sequence shown here is derived from an EMBL/GenBank/DDBJ whole genome shotgun (WGS) entry which is preliminary data.</text>
</comment>
<organism evidence="3 4">
    <name type="scientific">Pontibacter rugosus</name>
    <dbReference type="NCBI Taxonomy" id="1745966"/>
    <lineage>
        <taxon>Bacteria</taxon>
        <taxon>Pseudomonadati</taxon>
        <taxon>Bacteroidota</taxon>
        <taxon>Cytophagia</taxon>
        <taxon>Cytophagales</taxon>
        <taxon>Hymenobacteraceae</taxon>
        <taxon>Pontibacter</taxon>
    </lineage>
</organism>
<dbReference type="RefSeq" id="WP_377532514.1">
    <property type="nucleotide sequence ID" value="NZ_JBHTLD010000317.1"/>
</dbReference>
<dbReference type="NCBIfam" id="TIGR04183">
    <property type="entry name" value="Por_Secre_tail"/>
    <property type="match status" value="1"/>
</dbReference>
<feature type="domain" description="Right handed beta helix" evidence="2">
    <location>
        <begin position="221"/>
        <end position="370"/>
    </location>
</feature>
<keyword evidence="1" id="KW-0732">Signal</keyword>
<keyword evidence="4" id="KW-1185">Reference proteome</keyword>
<gene>
    <name evidence="3" type="ORF">ACFQ2O_20550</name>
</gene>
<dbReference type="SUPFAM" id="SSF51126">
    <property type="entry name" value="Pectin lyase-like"/>
    <property type="match status" value="1"/>
</dbReference>
<feature type="chain" id="PRO_5045732894" evidence="1">
    <location>
        <begin position="22"/>
        <end position="1106"/>
    </location>
</feature>
<accession>A0ABW3SUK4</accession>
<dbReference type="InterPro" id="IPR006626">
    <property type="entry name" value="PbH1"/>
</dbReference>
<dbReference type="InterPro" id="IPR012334">
    <property type="entry name" value="Pectin_lyas_fold"/>
</dbReference>
<dbReference type="Proteomes" id="UP001597094">
    <property type="component" value="Unassembled WGS sequence"/>
</dbReference>
<sequence>MKLLKGGIGVIMLLLSFCAQAEKYFVSSTGNDSNNGLSKTSAWASIDKVNSSSLVPGDTVVFEAEVIFSGSLGFGAEVKGTPEKPIVLSSYGTGRAVIRSGAESGFKLYNTSGFKIENLVFEGLGRTSSTTAGMDIYMDLPATKLPYLVINNVEVYGYREAGISIGSWGGTQGFRDVAITGSSIHDNGDAGILVWAEGNYIAHKNVSVAHTKAYNNAGISTKTKSHSGNGILLGGVDGGVIEYCEAYNNGWLNAWTGGGPVGIWCYASNDVLIQYNESHHNKTGTAKDGGGFDIDGGSTNSIMQYNYSHDNDGAGYLLAQYSGAKEMKNLTIRYNISENDGRKNGYGAIHLWSSGSSGGIQNAHIYNNTIYLSPATSGAPKAVWVQSGGTTIATFRNNLLVTTGGVRLVQIDANVVANVKFEGNNYWASGITPAFSWGSTLYKSLDSWRSNTLQESRNGVSLGYFLDPNLQNPGKSITISDQRLLYTLEGYKLARSSPMVGKALNLQKDYGLNTGNRDFWGNGITQRNDLCIGAHQVTDNSKACLYGGKQQLTFATTAQGTYSGLGVEAGLFTPEAAGVGNHPLMYTYTDTQGQQQVLHHTVMVTDSKNTEWTGSNGTSDWFDSQNWTTCVPTPTINANIPATTASAATSPVIKSGKYGYVNNLTLAAPLTIEHSATLEVHGHITGDKLDAKQGSSLILTSNDHQQIPGGTYGSLILKGLGTKALLGEVTITNGLNLMQGSLALGNHTLKMGAEASVSNYSAEKYIITDGTGKFTHSAIGPGITKTFPVGTAQGFAPVTLQNNGTTDNFSIRVEENQISQDSVQPSESTINKTWHIEEEVTGGSDVSMALQWTIHDEPITFNRSESYVSHYEGGEWQVMESSSGTVTQGTSPDTHVIMLTGVSSFSPFTVASTGSAPTPMPVSLSTFTVARTGTEALLQWETASEKNNYGFDIEVSEDGKLFSKIGFVPSSSGGNSQSKLTYTYQDTEAGKTDVRYYRLRQIDFDGTATYSMVRAVDFKQAKLLVSVYPNPFSDNITLEVETIKEENLQVVIADMTGKRVLQKSMRLPGGISKLSLSMTEIQQEASFFFLTAYIGSTPYHIKLVKK</sequence>
<evidence type="ECO:0000259" key="2">
    <source>
        <dbReference type="Pfam" id="PF13229"/>
    </source>
</evidence>
<dbReference type="Pfam" id="PF13229">
    <property type="entry name" value="Beta_helix"/>
    <property type="match status" value="1"/>
</dbReference>
<dbReference type="SMART" id="SM00710">
    <property type="entry name" value="PbH1"/>
    <property type="match status" value="10"/>
</dbReference>
<dbReference type="EMBL" id="JBHTLD010000317">
    <property type="protein sequence ID" value="MFD1188609.1"/>
    <property type="molecule type" value="Genomic_DNA"/>
</dbReference>
<feature type="signal peptide" evidence="1">
    <location>
        <begin position="1"/>
        <end position="21"/>
    </location>
</feature>
<reference evidence="4" key="1">
    <citation type="journal article" date="2019" name="Int. J. Syst. Evol. Microbiol.">
        <title>The Global Catalogue of Microorganisms (GCM) 10K type strain sequencing project: providing services to taxonomists for standard genome sequencing and annotation.</title>
        <authorList>
            <consortium name="The Broad Institute Genomics Platform"/>
            <consortium name="The Broad Institute Genome Sequencing Center for Infectious Disease"/>
            <person name="Wu L."/>
            <person name="Ma J."/>
        </authorList>
    </citation>
    <scope>NUCLEOTIDE SEQUENCE [LARGE SCALE GENOMIC DNA]</scope>
    <source>
        <strain evidence="4">JCM 31319</strain>
    </source>
</reference>
<proteinExistence type="predicted"/>
<evidence type="ECO:0000313" key="4">
    <source>
        <dbReference type="Proteomes" id="UP001597094"/>
    </source>
</evidence>
<evidence type="ECO:0000256" key="1">
    <source>
        <dbReference type="SAM" id="SignalP"/>
    </source>
</evidence>
<dbReference type="InterPro" id="IPR026444">
    <property type="entry name" value="Secre_tail"/>
</dbReference>
<dbReference type="InterPro" id="IPR011050">
    <property type="entry name" value="Pectin_lyase_fold/virulence"/>
</dbReference>